<evidence type="ECO:0008006" key="5">
    <source>
        <dbReference type="Google" id="ProtNLM"/>
    </source>
</evidence>
<keyword evidence="2" id="KW-0732">Signal</keyword>
<dbReference type="eggNOG" id="ENOG5032CTF">
    <property type="taxonomic scope" value="Bacteria"/>
</dbReference>
<accession>A0A1D3DTV0</accession>
<keyword evidence="1" id="KW-0472">Membrane</keyword>
<name>A0A1D3DTV0_9ACTN</name>
<keyword evidence="1" id="KW-0812">Transmembrane</keyword>
<sequence>MAYMFIFGCFLLLGVASSLAARTGYRGRVCDRSDGYEVPAAVKADPALRQRANSLVAFWCTGAAALSFAPLVPVGSVILSDGGKSVSTWGLAVLALYGLAVVVIGAYPFEKIKHLGDPSRR</sequence>
<evidence type="ECO:0000313" key="4">
    <source>
        <dbReference type="Proteomes" id="UP000095329"/>
    </source>
</evidence>
<dbReference type="EMBL" id="ASHX02000001">
    <property type="protein sequence ID" value="OEJ95719.1"/>
    <property type="molecule type" value="Genomic_DNA"/>
</dbReference>
<organism evidence="3 4">
    <name type="scientific">Streptomyces thermolilacinus SPC6</name>
    <dbReference type="NCBI Taxonomy" id="1306406"/>
    <lineage>
        <taxon>Bacteria</taxon>
        <taxon>Bacillati</taxon>
        <taxon>Actinomycetota</taxon>
        <taxon>Actinomycetes</taxon>
        <taxon>Kitasatosporales</taxon>
        <taxon>Streptomycetaceae</taxon>
        <taxon>Streptomyces</taxon>
    </lineage>
</organism>
<evidence type="ECO:0000256" key="2">
    <source>
        <dbReference type="SAM" id="SignalP"/>
    </source>
</evidence>
<dbReference type="Proteomes" id="UP000095329">
    <property type="component" value="Unassembled WGS sequence"/>
</dbReference>
<feature type="transmembrane region" description="Helical" evidence="1">
    <location>
        <begin position="91"/>
        <end position="109"/>
    </location>
</feature>
<gene>
    <name evidence="3" type="ORF">J116_015735</name>
</gene>
<proteinExistence type="predicted"/>
<dbReference type="RefSeq" id="WP_023588031.1">
    <property type="nucleotide sequence ID" value="NZ_ASHX02000001.1"/>
</dbReference>
<feature type="chain" id="PRO_5038751712" description="DUF3784 domain-containing protein" evidence="2">
    <location>
        <begin position="21"/>
        <end position="121"/>
    </location>
</feature>
<keyword evidence="1" id="KW-1133">Transmembrane helix</keyword>
<evidence type="ECO:0000256" key="1">
    <source>
        <dbReference type="SAM" id="Phobius"/>
    </source>
</evidence>
<comment type="caution">
    <text evidence="3">The sequence shown here is derived from an EMBL/GenBank/DDBJ whole genome shotgun (WGS) entry which is preliminary data.</text>
</comment>
<dbReference type="AlphaFoldDB" id="A0A1D3DTV0"/>
<dbReference type="STRING" id="1306406.J116_015735"/>
<feature type="transmembrane region" description="Helical" evidence="1">
    <location>
        <begin position="56"/>
        <end position="79"/>
    </location>
</feature>
<protein>
    <recommendedName>
        <fullName evidence="5">DUF3784 domain-containing protein</fullName>
    </recommendedName>
</protein>
<keyword evidence="4" id="KW-1185">Reference proteome</keyword>
<reference evidence="3 4" key="1">
    <citation type="journal article" date="2013" name="Genome Announc.">
        <title>Genome Sequence of Streptomyces violaceusniger Strain SPC6, a Halotolerant Streptomycete That Exhibits Rapid Growth and Development.</title>
        <authorList>
            <person name="Chen X."/>
            <person name="Zhang B."/>
            <person name="Zhang W."/>
            <person name="Wu X."/>
            <person name="Zhang M."/>
            <person name="Chen T."/>
            <person name="Liu G."/>
            <person name="Dyson P."/>
        </authorList>
    </citation>
    <scope>NUCLEOTIDE SEQUENCE [LARGE SCALE GENOMIC DNA]</scope>
    <source>
        <strain evidence="3 4">SPC6</strain>
    </source>
</reference>
<dbReference type="OrthoDB" id="4217346at2"/>
<feature type="signal peptide" evidence="2">
    <location>
        <begin position="1"/>
        <end position="20"/>
    </location>
</feature>
<evidence type="ECO:0000313" key="3">
    <source>
        <dbReference type="EMBL" id="OEJ95719.1"/>
    </source>
</evidence>